<sequence precursor="true">MPSVRRALMIMTLMACSGATAHAATGFSDDFEHGGQLHITGDGWRAETWEEVPGSDRLRVTHASRAGDYGVRFSLFRNDEYVETSNRTELKKDTRPGDTFGMGNNGDERYYRWNIFIPNDYQVDTHPDAFEIVGQLHRSPDGGQAWKSPPIDLAIKGDQWHININNDGAGYDADLGTIQKGVWTEFVLHTIWSPGSDGQTTLYRNGAEVFSQQGPNTYGSHYSDNDFFLKVGVYKPYWRDTDTPYTVKSSTWQRTFVYDDVLVGDAGESPQSMRSEQPARPIEIHRYGTHEHGADARVVGNGSDRHRYNTGGSTRLESRGSDWSGAQYATYLRFDLSDSALPIVADATLQLVLELDQNYPLDVYAVPDAFTGREDGYGLPEFGETEWTEGNGSWSLATGTEINGDRAPGFDETTGLPDTAVLEFIGTIATTGGLRDDSMVELTSTALIDAVAADTNDQITLVIVARDTSGSGTWIHSKESDTDLAPSLEIITQAPELPSDFNLNGAVDVDDVDILLANLGHPGFDLTNDRRSDLADFDAIVTGDAFLGSLLGDINGDLAIDLLDLSILAANFDTNATGTLPYTLGNLNADHAIDLLDLSILAANFGRTAVPEPAATALLAALPTLLRRRRSHA</sequence>
<evidence type="ECO:0000313" key="3">
    <source>
        <dbReference type="EMBL" id="QDU70552.1"/>
    </source>
</evidence>
<gene>
    <name evidence="3" type="ORF">Pan265_03800</name>
</gene>
<dbReference type="AlphaFoldDB" id="A0A518BU92"/>
<feature type="chain" id="PRO_5021765293" evidence="2">
    <location>
        <begin position="24"/>
        <end position="633"/>
    </location>
</feature>
<evidence type="ECO:0000313" key="4">
    <source>
        <dbReference type="Proteomes" id="UP000320386"/>
    </source>
</evidence>
<dbReference type="InterPro" id="IPR036439">
    <property type="entry name" value="Dockerin_dom_sf"/>
</dbReference>
<proteinExistence type="predicted"/>
<dbReference type="Gene3D" id="1.10.1330.10">
    <property type="entry name" value="Dockerin domain"/>
    <property type="match status" value="1"/>
</dbReference>
<dbReference type="Pfam" id="PF14099">
    <property type="entry name" value="Polysacc_lyase"/>
    <property type="match status" value="1"/>
</dbReference>
<dbReference type="OrthoDB" id="5855525at2"/>
<reference evidence="3 4" key="1">
    <citation type="submission" date="2019-02" db="EMBL/GenBank/DDBJ databases">
        <title>Deep-cultivation of Planctomycetes and their phenomic and genomic characterization uncovers novel biology.</title>
        <authorList>
            <person name="Wiegand S."/>
            <person name="Jogler M."/>
            <person name="Boedeker C."/>
            <person name="Pinto D."/>
            <person name="Vollmers J."/>
            <person name="Rivas-Marin E."/>
            <person name="Kohn T."/>
            <person name="Peeters S.H."/>
            <person name="Heuer A."/>
            <person name="Rast P."/>
            <person name="Oberbeckmann S."/>
            <person name="Bunk B."/>
            <person name="Jeske O."/>
            <person name="Meyerdierks A."/>
            <person name="Storesund J.E."/>
            <person name="Kallscheuer N."/>
            <person name="Luecker S."/>
            <person name="Lage O.M."/>
            <person name="Pohl T."/>
            <person name="Merkel B.J."/>
            <person name="Hornburger P."/>
            <person name="Mueller R.-W."/>
            <person name="Bruemmer F."/>
            <person name="Labrenz M."/>
            <person name="Spormann A.M."/>
            <person name="Op den Camp H."/>
            <person name="Overmann J."/>
            <person name="Amann R."/>
            <person name="Jetten M.S.M."/>
            <person name="Mascher T."/>
            <person name="Medema M.H."/>
            <person name="Devos D.P."/>
            <person name="Kaster A.-K."/>
            <person name="Ovreas L."/>
            <person name="Rohde M."/>
            <person name="Galperin M.Y."/>
            <person name="Jogler C."/>
        </authorList>
    </citation>
    <scope>NUCLEOTIDE SEQUENCE [LARGE SCALE GENOMIC DNA]</scope>
    <source>
        <strain evidence="3 4">Pan265</strain>
    </source>
</reference>
<name>A0A518BU92_9BACT</name>
<evidence type="ECO:0000256" key="2">
    <source>
        <dbReference type="SAM" id="SignalP"/>
    </source>
</evidence>
<keyword evidence="4" id="KW-1185">Reference proteome</keyword>
<keyword evidence="2" id="KW-0732">Signal</keyword>
<dbReference type="RefSeq" id="WP_145444716.1">
    <property type="nucleotide sequence ID" value="NZ_CP036280.1"/>
</dbReference>
<dbReference type="GO" id="GO:0000272">
    <property type="term" value="P:polysaccharide catabolic process"/>
    <property type="evidence" value="ECO:0007669"/>
    <property type="project" value="InterPro"/>
</dbReference>
<dbReference type="InterPro" id="IPR025975">
    <property type="entry name" value="Polysacc_lyase"/>
</dbReference>
<dbReference type="Proteomes" id="UP000320386">
    <property type="component" value="Chromosome"/>
</dbReference>
<evidence type="ECO:0000256" key="1">
    <source>
        <dbReference type="SAM" id="MobiDB-lite"/>
    </source>
</evidence>
<dbReference type="SUPFAM" id="SSF63446">
    <property type="entry name" value="Type I dockerin domain"/>
    <property type="match status" value="1"/>
</dbReference>
<dbReference type="Gene3D" id="2.60.120.200">
    <property type="match status" value="1"/>
</dbReference>
<dbReference type="EMBL" id="CP036280">
    <property type="protein sequence ID" value="QDU70552.1"/>
    <property type="molecule type" value="Genomic_DNA"/>
</dbReference>
<feature type="region of interest" description="Disordered" evidence="1">
    <location>
        <begin position="300"/>
        <end position="319"/>
    </location>
</feature>
<protein>
    <submittedName>
        <fullName evidence="3">Uncharacterized protein</fullName>
    </submittedName>
</protein>
<dbReference type="KEGG" id="mcad:Pan265_03800"/>
<organism evidence="3 4">
    <name type="scientific">Mucisphaera calidilacus</name>
    <dbReference type="NCBI Taxonomy" id="2527982"/>
    <lineage>
        <taxon>Bacteria</taxon>
        <taxon>Pseudomonadati</taxon>
        <taxon>Planctomycetota</taxon>
        <taxon>Phycisphaerae</taxon>
        <taxon>Phycisphaerales</taxon>
        <taxon>Phycisphaeraceae</taxon>
        <taxon>Mucisphaera</taxon>
    </lineage>
</organism>
<feature type="signal peptide" evidence="2">
    <location>
        <begin position="1"/>
        <end position="23"/>
    </location>
</feature>
<accession>A0A518BU92</accession>